<dbReference type="Gene3D" id="2.40.420.20">
    <property type="match status" value="1"/>
</dbReference>
<dbReference type="InterPro" id="IPR006143">
    <property type="entry name" value="RND_pump_MFP"/>
</dbReference>
<dbReference type="PANTHER" id="PTHR30469">
    <property type="entry name" value="MULTIDRUG RESISTANCE PROTEIN MDTA"/>
    <property type="match status" value="1"/>
</dbReference>
<dbReference type="InterPro" id="IPR058647">
    <property type="entry name" value="BSH_CzcB-like"/>
</dbReference>
<dbReference type="NCBIfam" id="TIGR01730">
    <property type="entry name" value="RND_mfp"/>
    <property type="match status" value="1"/>
</dbReference>
<feature type="transmembrane region" description="Helical" evidence="3">
    <location>
        <begin position="12"/>
        <end position="31"/>
    </location>
</feature>
<evidence type="ECO:0000259" key="6">
    <source>
        <dbReference type="Pfam" id="PF25973"/>
    </source>
</evidence>
<evidence type="ECO:0000256" key="1">
    <source>
        <dbReference type="ARBA" id="ARBA00009477"/>
    </source>
</evidence>
<accession>A0ABQ5Q7V3</accession>
<dbReference type="SUPFAM" id="SSF111369">
    <property type="entry name" value="HlyD-like secretion proteins"/>
    <property type="match status" value="1"/>
</dbReference>
<name>A0ABQ5Q7V3_9BACT</name>
<dbReference type="Pfam" id="PF25954">
    <property type="entry name" value="Beta-barrel_RND_2"/>
    <property type="match status" value="1"/>
</dbReference>
<evidence type="ECO:0000259" key="5">
    <source>
        <dbReference type="Pfam" id="PF25967"/>
    </source>
</evidence>
<evidence type="ECO:0000256" key="2">
    <source>
        <dbReference type="SAM" id="MobiDB-lite"/>
    </source>
</evidence>
<feature type="domain" description="CzcB-like barrel-sandwich hybrid" evidence="6">
    <location>
        <begin position="81"/>
        <end position="196"/>
    </location>
</feature>
<dbReference type="Gene3D" id="2.40.30.170">
    <property type="match status" value="1"/>
</dbReference>
<evidence type="ECO:0000313" key="8">
    <source>
        <dbReference type="Proteomes" id="UP001165089"/>
    </source>
</evidence>
<dbReference type="Pfam" id="PF25967">
    <property type="entry name" value="RND-MFP_C"/>
    <property type="match status" value="1"/>
</dbReference>
<dbReference type="Proteomes" id="UP001165089">
    <property type="component" value="Unassembled WGS sequence"/>
</dbReference>
<feature type="domain" description="Multidrug resistance protein MdtA-like C-terminal permuted SH3" evidence="5">
    <location>
        <begin position="306"/>
        <end position="350"/>
    </location>
</feature>
<dbReference type="Gene3D" id="2.40.50.100">
    <property type="match status" value="1"/>
</dbReference>
<dbReference type="InterPro" id="IPR058792">
    <property type="entry name" value="Beta-barrel_RND_2"/>
</dbReference>
<evidence type="ECO:0000313" key="7">
    <source>
        <dbReference type="EMBL" id="GLH70594.1"/>
    </source>
</evidence>
<keyword evidence="3" id="KW-0472">Membrane</keyword>
<keyword evidence="3" id="KW-0812">Transmembrane</keyword>
<keyword evidence="8" id="KW-1185">Reference proteome</keyword>
<feature type="compositionally biased region" description="Basic and acidic residues" evidence="2">
    <location>
        <begin position="357"/>
        <end position="367"/>
    </location>
</feature>
<feature type="region of interest" description="Disordered" evidence="2">
    <location>
        <begin position="347"/>
        <end position="367"/>
    </location>
</feature>
<comment type="similarity">
    <text evidence="1">Belongs to the membrane fusion protein (MFP) (TC 8.A.1) family.</text>
</comment>
<protein>
    <submittedName>
        <fullName evidence="7">Secretion protein HlyD</fullName>
    </submittedName>
</protein>
<dbReference type="Gene3D" id="1.10.287.470">
    <property type="entry name" value="Helix hairpin bin"/>
    <property type="match status" value="1"/>
</dbReference>
<proteinExistence type="inferred from homology"/>
<dbReference type="RefSeq" id="WP_285725967.1">
    <property type="nucleotide sequence ID" value="NZ_BSDD01000004.1"/>
</dbReference>
<gene>
    <name evidence="7" type="ORF">GETHPA_21270</name>
</gene>
<evidence type="ECO:0000256" key="3">
    <source>
        <dbReference type="SAM" id="Phobius"/>
    </source>
</evidence>
<sequence length="367" mass="38578">MSERPESPAFKRGGLITLLVAAGGVGALLVARQSGERREARQLQAAAAAGPAVRTARITRQGGDRGLTVQGEALPYASTTLYAKVSGFLRRIPVDKGSAVAKGATIAVLEAPETDRDTQALQADADNKRKNADRAKALGKDGLLSPQAVEQAVADAHVAEARLASQATLKGYEVVRAPFAGVVTQRFADPGALIQNGGATSSAQPLVTLAQVDRLRVDFYLDAATAAVVKAGTALEVRSADRPDAVRTLRLSRLSGALDPRTRTLLAEADLDNRDGAFLPGGFVQVTLKVKVPARLAMPEEALVLRQGRTFAAVLQADGRVRFQPVQVGEPENQAVRVLQGLKEGDTVVLNPPPGLKDGDRVQPSES</sequence>
<keyword evidence="3" id="KW-1133">Transmembrane helix</keyword>
<reference evidence="7 8" key="1">
    <citation type="journal article" date="2023" name="Antonie Van Leeuwenhoek">
        <title>Mesoterricola silvestris gen. nov., sp. nov., Mesoterricola sediminis sp. nov., Geothrix oryzae sp. nov., Geothrix edaphica sp. nov., Geothrix rubra sp. nov., and Geothrix limicola sp. nov., six novel members of Acidobacteriota isolated from soils.</title>
        <authorList>
            <person name="Itoh H."/>
            <person name="Sugisawa Y."/>
            <person name="Mise K."/>
            <person name="Xu Z."/>
            <person name="Kuniyasu M."/>
            <person name="Ushijima N."/>
            <person name="Kawano K."/>
            <person name="Kobayashi E."/>
            <person name="Shiratori Y."/>
            <person name="Masuda Y."/>
            <person name="Senoo K."/>
        </authorList>
    </citation>
    <scope>NUCLEOTIDE SEQUENCE [LARGE SCALE GENOMIC DNA]</scope>
    <source>
        <strain evidence="7 8">Red803</strain>
    </source>
</reference>
<comment type="caution">
    <text evidence="7">The sequence shown here is derived from an EMBL/GenBank/DDBJ whole genome shotgun (WGS) entry which is preliminary data.</text>
</comment>
<dbReference type="Pfam" id="PF25973">
    <property type="entry name" value="BSH_CzcB"/>
    <property type="match status" value="1"/>
</dbReference>
<evidence type="ECO:0000259" key="4">
    <source>
        <dbReference type="Pfam" id="PF25954"/>
    </source>
</evidence>
<dbReference type="PANTHER" id="PTHR30469:SF37">
    <property type="entry name" value="RAGD PROTEIN"/>
    <property type="match status" value="1"/>
</dbReference>
<dbReference type="InterPro" id="IPR058627">
    <property type="entry name" value="MdtA-like_C"/>
</dbReference>
<organism evidence="7 8">
    <name type="scientific">Geothrix rubra</name>
    <dbReference type="NCBI Taxonomy" id="2927977"/>
    <lineage>
        <taxon>Bacteria</taxon>
        <taxon>Pseudomonadati</taxon>
        <taxon>Acidobacteriota</taxon>
        <taxon>Holophagae</taxon>
        <taxon>Holophagales</taxon>
        <taxon>Holophagaceae</taxon>
        <taxon>Geothrix</taxon>
    </lineage>
</organism>
<feature type="domain" description="CusB-like beta-barrel" evidence="4">
    <location>
        <begin position="224"/>
        <end position="289"/>
    </location>
</feature>
<dbReference type="EMBL" id="BSDD01000004">
    <property type="protein sequence ID" value="GLH70594.1"/>
    <property type="molecule type" value="Genomic_DNA"/>
</dbReference>